<dbReference type="Proteomes" id="UP000030445">
    <property type="component" value="Unassembled WGS sequence"/>
</dbReference>
<reference evidence="2" key="1">
    <citation type="journal article" date="2014" name="Sci. Data">
        <title>Genomes of diverse isolates of the marine cyanobacterium Prochlorococcus.</title>
        <authorList>
            <person name="Biller S."/>
            <person name="Berube P."/>
            <person name="Thompson J."/>
            <person name="Kelly L."/>
            <person name="Roggensack S."/>
            <person name="Awad L."/>
            <person name="Roache-Johnson K."/>
            <person name="Ding H."/>
            <person name="Giovannoni S.J."/>
            <person name="Moore L.R."/>
            <person name="Chisholm S.W."/>
        </authorList>
    </citation>
    <scope>NUCLEOTIDE SEQUENCE [LARGE SCALE GENOMIC DNA]</scope>
    <source>
        <strain evidence="2">MIT 9302</strain>
    </source>
</reference>
<protein>
    <submittedName>
        <fullName evidence="1">Uncharacterized protein</fullName>
    </submittedName>
</protein>
<sequence>MIERCPICNSKNTEISIKGYSSRRKAGINYWGSVKSLNRSNIDKIQNIIPLYFCLDCNTGWRGHSELSLEIDKIFHTKHSLHWKSYQLFCQFLKGEIKNKHLISFSKLMIHFSNFLGRKINVIEIGSPLMGVGFLNANPKLLKNISSITRKVNLNESILLFQESFTIFIIRIYQFIGHVKNILKKLLKKGEVHNSEKKIFEDLNKKINNIEFCDIPTSVGWGTSSIICGQSTLKWLLTLNPNVNLINKYIRKKNKSQLTICVNYIDHFDSPIKIIKEMLLFSDFILFNIHKSNDAGIQHKYTFSDNFDNLINKSLDKNYLCFNISNKILNLDDQSKYNYYLVGKKEISLGFKNYLKDIK</sequence>
<evidence type="ECO:0000313" key="1">
    <source>
        <dbReference type="EMBL" id="KGF96919.1"/>
    </source>
</evidence>
<dbReference type="AlphaFoldDB" id="A0A0A2A8U0"/>
<accession>A0A0A2A8U0</accession>
<organism evidence="1 2">
    <name type="scientific">Prochlorococcus marinus str. MIT 9302</name>
    <dbReference type="NCBI Taxonomy" id="74545"/>
    <lineage>
        <taxon>Bacteria</taxon>
        <taxon>Bacillati</taxon>
        <taxon>Cyanobacteriota</taxon>
        <taxon>Cyanophyceae</taxon>
        <taxon>Synechococcales</taxon>
        <taxon>Prochlorococcaceae</taxon>
        <taxon>Prochlorococcus</taxon>
    </lineage>
</organism>
<evidence type="ECO:0000313" key="2">
    <source>
        <dbReference type="Proteomes" id="UP000030445"/>
    </source>
</evidence>
<dbReference type="RefSeq" id="WP_032527167.1">
    <property type="nucleotide sequence ID" value="NZ_CP138951.1"/>
</dbReference>
<proteinExistence type="predicted"/>
<dbReference type="EMBL" id="JNAM01000011">
    <property type="protein sequence ID" value="KGF96919.1"/>
    <property type="molecule type" value="Genomic_DNA"/>
</dbReference>
<name>A0A0A2A8U0_PROMR</name>
<gene>
    <name evidence="1" type="ORF">EU96_1557</name>
</gene>
<comment type="caution">
    <text evidence="1">The sequence shown here is derived from an EMBL/GenBank/DDBJ whole genome shotgun (WGS) entry which is preliminary data.</text>
</comment>